<evidence type="ECO:0000313" key="4">
    <source>
        <dbReference type="Proteomes" id="UP001596139"/>
    </source>
</evidence>
<dbReference type="EMBL" id="JBHSPX010000015">
    <property type="protein sequence ID" value="MFC6067493.1"/>
    <property type="molecule type" value="Genomic_DNA"/>
</dbReference>
<protein>
    <submittedName>
        <fullName evidence="3">DUF3558 family protein</fullName>
    </submittedName>
</protein>
<dbReference type="RefSeq" id="WP_031050641.1">
    <property type="nucleotide sequence ID" value="NZ_JBHSPX010000015.1"/>
</dbReference>
<evidence type="ECO:0000256" key="2">
    <source>
        <dbReference type="SAM" id="SignalP"/>
    </source>
</evidence>
<dbReference type="Proteomes" id="UP001596139">
    <property type="component" value="Unassembled WGS sequence"/>
</dbReference>
<gene>
    <name evidence="3" type="ORF">ACFP4F_33780</name>
</gene>
<feature type="compositionally biased region" description="Low complexity" evidence="1">
    <location>
        <begin position="35"/>
        <end position="53"/>
    </location>
</feature>
<dbReference type="InterPro" id="IPR024520">
    <property type="entry name" value="DUF3558"/>
</dbReference>
<keyword evidence="2" id="KW-0732">Signal</keyword>
<feature type="chain" id="PRO_5046675029" evidence="2">
    <location>
        <begin position="24"/>
        <end position="237"/>
    </location>
</feature>
<name>A0ABW1MW33_9ACTN</name>
<accession>A0ABW1MW33</accession>
<feature type="signal peptide" evidence="2">
    <location>
        <begin position="1"/>
        <end position="23"/>
    </location>
</feature>
<feature type="compositionally biased region" description="Basic and acidic residues" evidence="1">
    <location>
        <begin position="57"/>
        <end position="68"/>
    </location>
</feature>
<dbReference type="Pfam" id="PF12079">
    <property type="entry name" value="DUF3558"/>
    <property type="match status" value="1"/>
</dbReference>
<evidence type="ECO:0000313" key="3">
    <source>
        <dbReference type="EMBL" id="MFC6067493.1"/>
    </source>
</evidence>
<evidence type="ECO:0000256" key="1">
    <source>
        <dbReference type="SAM" id="MobiDB-lite"/>
    </source>
</evidence>
<comment type="caution">
    <text evidence="3">The sequence shown here is derived from an EMBL/GenBank/DDBJ whole genome shotgun (WGS) entry which is preliminary data.</text>
</comment>
<proteinExistence type="predicted"/>
<feature type="compositionally biased region" description="Polar residues" evidence="1">
    <location>
        <begin position="88"/>
        <end position="99"/>
    </location>
</feature>
<keyword evidence="4" id="KW-1185">Reference proteome</keyword>
<feature type="region of interest" description="Disordered" evidence="1">
    <location>
        <begin position="25"/>
        <end position="107"/>
    </location>
</feature>
<sequence>MHRSAKRLASYLACAAVPVMLVAGCSDDSGKDSGGDSASKSASPSSSPKVAPGKFKKLPDPCKALTKDRVKKMLPAVKDESGEEGKSSDTSAHGTCTWSSEERQGKGGINGTQFRWLAVNLQRYDSDPALGSGDKRATGFYNKQVDAAKGTKDAKNVKSEPAKGIGDQATTVTYDLKKDGNDFKNQTVVARTANAVVTINFNGAGLAGAKAPDGKEMLADAQEAAKQAVNEISQANK</sequence>
<dbReference type="PROSITE" id="PS51257">
    <property type="entry name" value="PROKAR_LIPOPROTEIN"/>
    <property type="match status" value="1"/>
</dbReference>
<feature type="compositionally biased region" description="Basic and acidic residues" evidence="1">
    <location>
        <begin position="77"/>
        <end position="87"/>
    </location>
</feature>
<organism evidence="3 4">
    <name type="scientific">Streptomyces ochraceiscleroticus</name>
    <dbReference type="NCBI Taxonomy" id="47761"/>
    <lineage>
        <taxon>Bacteria</taxon>
        <taxon>Bacillati</taxon>
        <taxon>Actinomycetota</taxon>
        <taxon>Actinomycetes</taxon>
        <taxon>Kitasatosporales</taxon>
        <taxon>Streptomycetaceae</taxon>
        <taxon>Streptomyces</taxon>
    </lineage>
</organism>
<reference evidence="4" key="1">
    <citation type="journal article" date="2019" name="Int. J. Syst. Evol. Microbiol.">
        <title>The Global Catalogue of Microorganisms (GCM) 10K type strain sequencing project: providing services to taxonomists for standard genome sequencing and annotation.</title>
        <authorList>
            <consortium name="The Broad Institute Genomics Platform"/>
            <consortium name="The Broad Institute Genome Sequencing Center for Infectious Disease"/>
            <person name="Wu L."/>
            <person name="Ma J."/>
        </authorList>
    </citation>
    <scope>NUCLEOTIDE SEQUENCE [LARGE SCALE GENOMIC DNA]</scope>
    <source>
        <strain evidence="4">CGMCC 1.15180</strain>
    </source>
</reference>